<keyword evidence="1" id="KW-0812">Transmembrane</keyword>
<sequence>MDLLPSEELENLKVTDVLRESITIPRASPRTFALITLSLVFPLSFAILAHSLFTHPIFLHLEANYEPNSIIKATSRVNFEYFLLFLYQFLYLLFLFTFSLLSTGAVVFTVASLYSSKPVTYSDTMSAIRLIFPRLFGTFLWVSIIMVSYNILLILTILLLLLVFEPYSAAFILLLVPILLLFLAVHVYISALWHLASVVTVLEPICGLEAMAKSRQLLKGRCCMAVALVTGYLGTCGIINGIFRATVVKAPYEEGSIWVGPFGKILIGGALVAVLVIVNLVGLLAQSVFYYACKSFHHQQIDKSALYDHLGGFLGEYVPLKSSIQMENL</sequence>
<dbReference type="EMBL" id="JAMQYH010000002">
    <property type="protein sequence ID" value="KAJ1698389.1"/>
    <property type="molecule type" value="Genomic_DNA"/>
</dbReference>
<feature type="transmembrane region" description="Helical" evidence="1">
    <location>
        <begin position="32"/>
        <end position="53"/>
    </location>
</feature>
<dbReference type="PANTHER" id="PTHR33133:SF24">
    <property type="entry name" value="OS01G0800300 PROTEIN"/>
    <property type="match status" value="1"/>
</dbReference>
<evidence type="ECO:0000313" key="3">
    <source>
        <dbReference type="Proteomes" id="UP001151287"/>
    </source>
</evidence>
<feature type="transmembrane region" description="Helical" evidence="1">
    <location>
        <begin position="89"/>
        <end position="114"/>
    </location>
</feature>
<keyword evidence="1" id="KW-0472">Membrane</keyword>
<proteinExistence type="predicted"/>
<feature type="transmembrane region" description="Helical" evidence="1">
    <location>
        <begin position="223"/>
        <end position="245"/>
    </location>
</feature>
<organism evidence="2 3">
    <name type="scientific">Rhynchospora breviuscula</name>
    <dbReference type="NCBI Taxonomy" id="2022672"/>
    <lineage>
        <taxon>Eukaryota</taxon>
        <taxon>Viridiplantae</taxon>
        <taxon>Streptophyta</taxon>
        <taxon>Embryophyta</taxon>
        <taxon>Tracheophyta</taxon>
        <taxon>Spermatophyta</taxon>
        <taxon>Magnoliopsida</taxon>
        <taxon>Liliopsida</taxon>
        <taxon>Poales</taxon>
        <taxon>Cyperaceae</taxon>
        <taxon>Cyperoideae</taxon>
        <taxon>Rhynchosporeae</taxon>
        <taxon>Rhynchospora</taxon>
    </lineage>
</organism>
<protein>
    <submittedName>
        <fullName evidence="2">Uncharacterized protein</fullName>
    </submittedName>
</protein>
<gene>
    <name evidence="2" type="ORF">LUZ63_006901</name>
</gene>
<dbReference type="PANTHER" id="PTHR33133">
    <property type="entry name" value="OS08G0107100 PROTEIN-RELATED"/>
    <property type="match status" value="1"/>
</dbReference>
<feature type="transmembrane region" description="Helical" evidence="1">
    <location>
        <begin position="135"/>
        <end position="163"/>
    </location>
</feature>
<comment type="caution">
    <text evidence="2">The sequence shown here is derived from an EMBL/GenBank/DDBJ whole genome shotgun (WGS) entry which is preliminary data.</text>
</comment>
<accession>A0A9Q0CRU0</accession>
<keyword evidence="1" id="KW-1133">Transmembrane helix</keyword>
<feature type="transmembrane region" description="Helical" evidence="1">
    <location>
        <begin position="169"/>
        <end position="202"/>
    </location>
</feature>
<dbReference type="Proteomes" id="UP001151287">
    <property type="component" value="Unassembled WGS sequence"/>
</dbReference>
<evidence type="ECO:0000313" key="2">
    <source>
        <dbReference type="EMBL" id="KAJ1698389.1"/>
    </source>
</evidence>
<reference evidence="2" key="1">
    <citation type="journal article" date="2022" name="Cell">
        <title>Repeat-based holocentromeres influence genome architecture and karyotype evolution.</title>
        <authorList>
            <person name="Hofstatter P.G."/>
            <person name="Thangavel G."/>
            <person name="Lux T."/>
            <person name="Neumann P."/>
            <person name="Vondrak T."/>
            <person name="Novak P."/>
            <person name="Zhang M."/>
            <person name="Costa L."/>
            <person name="Castellani M."/>
            <person name="Scott A."/>
            <person name="Toegelov H."/>
            <person name="Fuchs J."/>
            <person name="Mata-Sucre Y."/>
            <person name="Dias Y."/>
            <person name="Vanzela A.L.L."/>
            <person name="Huettel B."/>
            <person name="Almeida C.C.S."/>
            <person name="Simkova H."/>
            <person name="Souza G."/>
            <person name="Pedrosa-Harand A."/>
            <person name="Macas J."/>
            <person name="Mayer K.F.X."/>
            <person name="Houben A."/>
            <person name="Marques A."/>
        </authorList>
    </citation>
    <scope>NUCLEOTIDE SEQUENCE</scope>
    <source>
        <strain evidence="2">RhyBre1mFocal</strain>
    </source>
</reference>
<dbReference type="OrthoDB" id="1908649at2759"/>
<keyword evidence="3" id="KW-1185">Reference proteome</keyword>
<dbReference type="AlphaFoldDB" id="A0A9Q0CRU0"/>
<evidence type="ECO:0000256" key="1">
    <source>
        <dbReference type="SAM" id="Phobius"/>
    </source>
</evidence>
<feature type="transmembrane region" description="Helical" evidence="1">
    <location>
        <begin position="265"/>
        <end position="293"/>
    </location>
</feature>
<name>A0A9Q0CRU0_9POAL</name>